<keyword evidence="10" id="KW-0325">Glycoprotein</keyword>
<dbReference type="GO" id="GO:0005886">
    <property type="term" value="C:plasma membrane"/>
    <property type="evidence" value="ECO:0007669"/>
    <property type="project" value="UniProtKB-SubCell"/>
</dbReference>
<keyword evidence="16" id="KW-1015">Disulfide bond</keyword>
<evidence type="ECO:0000256" key="4">
    <source>
        <dbReference type="ARBA" id="ARBA00013040"/>
    </source>
</evidence>
<evidence type="ECO:0000313" key="18">
    <source>
        <dbReference type="Proteomes" id="UP000247702"/>
    </source>
</evidence>
<dbReference type="Pfam" id="PF00328">
    <property type="entry name" value="His_Phos_2"/>
    <property type="match status" value="1"/>
</dbReference>
<dbReference type="PANTHER" id="PTHR20963:SF8">
    <property type="entry name" value="MULTIPLE INOSITOL POLYPHOSPHATE PHOSPHATASE 1"/>
    <property type="match status" value="1"/>
</dbReference>
<comment type="similarity">
    <text evidence="2">Belongs to the histidine acid phosphatase family. MINPP1 subfamily.</text>
</comment>
<dbReference type="InterPro" id="IPR016274">
    <property type="entry name" value="Histidine_acid_Pase_euk"/>
</dbReference>
<dbReference type="CDD" id="cd07061">
    <property type="entry name" value="HP_HAP_like"/>
    <property type="match status" value="1"/>
</dbReference>
<comment type="catalytic activity">
    <reaction evidence="14">
        <text>1D-myo-inositol hexakisphosphate + H2O = 1D-myo-inositol 1,2,4,5,6-pentakisphosphate + phosphate</text>
        <dbReference type="Rhea" id="RHEA:16989"/>
        <dbReference type="ChEBI" id="CHEBI:15377"/>
        <dbReference type="ChEBI" id="CHEBI:43474"/>
        <dbReference type="ChEBI" id="CHEBI:57798"/>
        <dbReference type="ChEBI" id="CHEBI:58130"/>
        <dbReference type="EC" id="3.1.3.62"/>
    </reaction>
    <physiologicalReaction direction="left-to-right" evidence="14">
        <dbReference type="Rhea" id="RHEA:16990"/>
    </physiologicalReaction>
</comment>
<feature type="disulfide bond" evidence="16">
    <location>
        <begin position="402"/>
        <end position="407"/>
    </location>
</feature>
<dbReference type="SUPFAM" id="SSF53254">
    <property type="entry name" value="Phosphoglycerate mutase-like"/>
    <property type="match status" value="1"/>
</dbReference>
<comment type="catalytic activity">
    <reaction evidence="15">
        <text>(2R)-2,3-bisphosphoglycerate + H2O = (2R)-2-phosphoglycerate + phosphate</text>
        <dbReference type="Rhea" id="RHEA:27381"/>
        <dbReference type="ChEBI" id="CHEBI:15377"/>
        <dbReference type="ChEBI" id="CHEBI:43474"/>
        <dbReference type="ChEBI" id="CHEBI:58248"/>
        <dbReference type="ChEBI" id="CHEBI:58289"/>
        <dbReference type="EC" id="3.1.3.80"/>
    </reaction>
    <physiologicalReaction direction="left-to-right" evidence="15">
        <dbReference type="Rhea" id="RHEA:27382"/>
    </physiologicalReaction>
</comment>
<keyword evidence="8" id="KW-0378">Hydrolase</keyword>
<evidence type="ECO:0000256" key="15">
    <source>
        <dbReference type="ARBA" id="ARBA00043832"/>
    </source>
</evidence>
<evidence type="ECO:0000256" key="7">
    <source>
        <dbReference type="ARBA" id="ARBA00022729"/>
    </source>
</evidence>
<dbReference type="GO" id="GO:0003993">
    <property type="term" value="F:acid phosphatase activity"/>
    <property type="evidence" value="ECO:0007669"/>
    <property type="project" value="TreeGrafter"/>
</dbReference>
<evidence type="ECO:0000256" key="6">
    <source>
        <dbReference type="ARBA" id="ARBA00022475"/>
    </source>
</evidence>
<dbReference type="AlphaFoldDB" id="A0A2Z6RPM7"/>
<protein>
    <recommendedName>
        <fullName evidence="5">Multiple inositol polyphosphate phosphatase 1</fullName>
        <ecNumber evidence="4">3.1.3.62</ecNumber>
        <ecNumber evidence="3">3.1.3.80</ecNumber>
    </recommendedName>
    <alternativeName>
        <fullName evidence="11">2,3-bisphosphoglycerate 3-phosphatase</fullName>
    </alternativeName>
</protein>
<evidence type="ECO:0000256" key="12">
    <source>
        <dbReference type="ARBA" id="ARBA00043668"/>
    </source>
</evidence>
<dbReference type="PIRSF" id="PIRSF000894">
    <property type="entry name" value="Acid_phosphatase"/>
    <property type="match status" value="1"/>
</dbReference>
<accession>A0A2Z6RPM7</accession>
<evidence type="ECO:0000256" key="5">
    <source>
        <dbReference type="ARBA" id="ARBA00018097"/>
    </source>
</evidence>
<reference evidence="17 18" key="1">
    <citation type="submission" date="2017-11" db="EMBL/GenBank/DDBJ databases">
        <title>The genome of Rhizophagus clarus HR1 reveals common genetic basis of auxotrophy among arbuscular mycorrhizal fungi.</title>
        <authorList>
            <person name="Kobayashi Y."/>
        </authorList>
    </citation>
    <scope>NUCLEOTIDE SEQUENCE [LARGE SCALE GENOMIC DNA]</scope>
    <source>
        <strain evidence="17 18">HR1</strain>
    </source>
</reference>
<dbReference type="GO" id="GO:0034417">
    <property type="term" value="F:bisphosphoglycerate 3-phosphatase activity"/>
    <property type="evidence" value="ECO:0007669"/>
    <property type="project" value="UniProtKB-EC"/>
</dbReference>
<evidence type="ECO:0000256" key="1">
    <source>
        <dbReference type="ARBA" id="ARBA00004236"/>
    </source>
</evidence>
<comment type="catalytic activity">
    <reaction evidence="12">
        <text>1D-myo-inositol 1,2,5,6-tetrakisphosphate + H2O = 1D-myo-inositol 1,2,6-trisphosphate + phosphate</text>
        <dbReference type="Rhea" id="RHEA:77119"/>
        <dbReference type="ChEBI" id="CHEBI:15377"/>
        <dbReference type="ChEBI" id="CHEBI:43474"/>
        <dbReference type="ChEBI" id="CHEBI:195535"/>
        <dbReference type="ChEBI" id="CHEBI:195537"/>
        <dbReference type="EC" id="3.1.3.62"/>
    </reaction>
    <physiologicalReaction direction="left-to-right" evidence="12">
        <dbReference type="Rhea" id="RHEA:77120"/>
    </physiologicalReaction>
</comment>
<keyword evidence="6" id="KW-1003">Cell membrane</keyword>
<comment type="subcellular location">
    <subcellularLocation>
        <location evidence="1">Cell membrane</location>
    </subcellularLocation>
</comment>
<dbReference type="InterPro" id="IPR033379">
    <property type="entry name" value="Acid_Pase_AS"/>
</dbReference>
<dbReference type="EC" id="3.1.3.80" evidence="3"/>
<evidence type="ECO:0000256" key="16">
    <source>
        <dbReference type="PIRSR" id="PIRSR000894-2"/>
    </source>
</evidence>
<comment type="catalytic activity">
    <reaction evidence="13">
        <text>1D-myo-inositol 1,2,4,5,6-pentakisphosphate + H2O = 1D-myo-inositol 1,2,5,6-tetrakisphosphate + phosphate</text>
        <dbReference type="Rhea" id="RHEA:77115"/>
        <dbReference type="ChEBI" id="CHEBI:15377"/>
        <dbReference type="ChEBI" id="CHEBI:43474"/>
        <dbReference type="ChEBI" id="CHEBI:57798"/>
        <dbReference type="ChEBI" id="CHEBI:195535"/>
        <dbReference type="EC" id="3.1.3.62"/>
    </reaction>
    <physiologicalReaction direction="left-to-right" evidence="13">
        <dbReference type="Rhea" id="RHEA:77116"/>
    </physiologicalReaction>
</comment>
<dbReference type="PANTHER" id="PTHR20963">
    <property type="entry name" value="MULTIPLE INOSITOL POLYPHOSPHATE PHOSPHATASE-RELATED"/>
    <property type="match status" value="1"/>
</dbReference>
<keyword evidence="18" id="KW-1185">Reference proteome</keyword>
<evidence type="ECO:0000256" key="10">
    <source>
        <dbReference type="ARBA" id="ARBA00023180"/>
    </source>
</evidence>
<dbReference type="GO" id="GO:0052745">
    <property type="term" value="F:inositol phosphate phosphatase activity"/>
    <property type="evidence" value="ECO:0007669"/>
    <property type="project" value="TreeGrafter"/>
</dbReference>
<dbReference type="PROSITE" id="PS00616">
    <property type="entry name" value="HIS_ACID_PHOSPHAT_1"/>
    <property type="match status" value="1"/>
</dbReference>
<keyword evidence="7" id="KW-0732">Signal</keyword>
<feature type="disulfide bond" evidence="16">
    <location>
        <begin position="53"/>
        <end position="374"/>
    </location>
</feature>
<feature type="disulfide bond" evidence="16">
    <location>
        <begin position="244"/>
        <end position="258"/>
    </location>
</feature>
<evidence type="ECO:0000256" key="3">
    <source>
        <dbReference type="ARBA" id="ARBA00012976"/>
    </source>
</evidence>
<dbReference type="EC" id="3.1.3.62" evidence="4"/>
<dbReference type="InterPro" id="IPR000560">
    <property type="entry name" value="His_Pase_clade-2"/>
</dbReference>
<evidence type="ECO:0000313" key="17">
    <source>
        <dbReference type="EMBL" id="GBB99089.1"/>
    </source>
</evidence>
<dbReference type="Gene3D" id="3.40.50.1240">
    <property type="entry name" value="Phosphoglycerate mutase-like"/>
    <property type="match status" value="1"/>
</dbReference>
<proteinExistence type="inferred from homology"/>
<evidence type="ECO:0000256" key="11">
    <source>
        <dbReference type="ARBA" id="ARBA00031642"/>
    </source>
</evidence>
<gene>
    <name evidence="17" type="ORF">RclHR1_03410002</name>
</gene>
<keyword evidence="9" id="KW-0472">Membrane</keyword>
<sequence>MRFLYQVIWTNVLSLILFTSSYYKFDIKRHMGTNSLYPIFTDKQPEINSPHNCKLEKLLLLARHGTRYPEDGDIDNFEELDKVFHDVPGRKKYKWENKFSLSQNALLYFRGQKEHFLLGKRSFKKYHKFWKKILPYDPNIIEFRSTKVSSSYSIGLLDGHGILGKGDTQPIFIYTTSLSKDYELAIHRSCPLWKNTIDKNNQILEKQVSEFTSTNLTEIANHISKKYNVKNLLPIHTDYIYKACAFDIIFFNEYNSWCKLLRKNDILTLEYFSDMRNYYRFAYGNDLNKRLACRLVTKFVNDVDKYLNGTSTLKADLFFAHSETISFLYTFLGLYKDSKPLTANLTLDEVLDRKYKSSEICPFAANVYFEVYSCNENLSEGKEKSILIQAVVNEIPIIIPGCDGKYCEWGKFKELLGDNLNCDYEEICQFNKY</sequence>
<evidence type="ECO:0000256" key="8">
    <source>
        <dbReference type="ARBA" id="ARBA00022801"/>
    </source>
</evidence>
<comment type="caution">
    <text evidence="17">The sequence shown here is derived from an EMBL/GenBank/DDBJ whole genome shotgun (WGS) entry which is preliminary data.</text>
</comment>
<dbReference type="Proteomes" id="UP000247702">
    <property type="component" value="Unassembled WGS sequence"/>
</dbReference>
<dbReference type="EMBL" id="BEXD01002680">
    <property type="protein sequence ID" value="GBB99089.1"/>
    <property type="molecule type" value="Genomic_DNA"/>
</dbReference>
<evidence type="ECO:0000256" key="9">
    <source>
        <dbReference type="ARBA" id="ARBA00023136"/>
    </source>
</evidence>
<name>A0A2Z6RPM7_9GLOM</name>
<evidence type="ECO:0000256" key="14">
    <source>
        <dbReference type="ARBA" id="ARBA00043691"/>
    </source>
</evidence>
<organism evidence="17 18">
    <name type="scientific">Rhizophagus clarus</name>
    <dbReference type="NCBI Taxonomy" id="94130"/>
    <lineage>
        <taxon>Eukaryota</taxon>
        <taxon>Fungi</taxon>
        <taxon>Fungi incertae sedis</taxon>
        <taxon>Mucoromycota</taxon>
        <taxon>Glomeromycotina</taxon>
        <taxon>Glomeromycetes</taxon>
        <taxon>Glomerales</taxon>
        <taxon>Glomeraceae</taxon>
        <taxon>Rhizophagus</taxon>
    </lineage>
</organism>
<evidence type="ECO:0000256" key="2">
    <source>
        <dbReference type="ARBA" id="ARBA00008422"/>
    </source>
</evidence>
<dbReference type="STRING" id="94130.A0A2Z6RPM7"/>
<dbReference type="InterPro" id="IPR029033">
    <property type="entry name" value="His_PPase_superfam"/>
</dbReference>
<evidence type="ECO:0000256" key="13">
    <source>
        <dbReference type="ARBA" id="ARBA00043671"/>
    </source>
</evidence>